<sequence>MELKKYNPICTFLLDYDGVVRFSDKELNKKVLDKWMQVFTDWASEVEKGHIVMSTLRGITYFTETFHIALEERIMKHDHISYTLVGNNGSFVYDLKSNSSLTDVNPLSIDNLDYIIRNEYIKKLMAVTGQNDFHSAEIIHKYNTLTESYEQILKKEPMLFWDNGFPGSKQILKCALDLPEDYINILDADFFAAFREQEINVNITRKVMELTSIGTNKSSRLDWLRNIGLVEPTTIAIADSPEGADKVMFDYIDSCGDGFISMPNGNSKYDSENVLYENLLKIFKDVGLSSEA</sequence>
<dbReference type="EMBL" id="JAGQLK010000018">
    <property type="protein sequence ID" value="MCA9382987.1"/>
    <property type="molecule type" value="Genomic_DNA"/>
</dbReference>
<organism evidence="1 2">
    <name type="scientific">Candidatus Dojkabacteria bacterium</name>
    <dbReference type="NCBI Taxonomy" id="2099670"/>
    <lineage>
        <taxon>Bacteria</taxon>
        <taxon>Candidatus Dojkabacteria</taxon>
    </lineage>
</organism>
<name>A0A955L4R8_9BACT</name>
<evidence type="ECO:0000313" key="2">
    <source>
        <dbReference type="Proteomes" id="UP000783287"/>
    </source>
</evidence>
<comment type="caution">
    <text evidence="1">The sequence shown here is derived from an EMBL/GenBank/DDBJ whole genome shotgun (WGS) entry which is preliminary data.</text>
</comment>
<reference evidence="1" key="2">
    <citation type="journal article" date="2021" name="Microbiome">
        <title>Successional dynamics and alternative stable states in a saline activated sludge microbial community over 9 years.</title>
        <authorList>
            <person name="Wang Y."/>
            <person name="Ye J."/>
            <person name="Ju F."/>
            <person name="Liu L."/>
            <person name="Boyd J.A."/>
            <person name="Deng Y."/>
            <person name="Parks D.H."/>
            <person name="Jiang X."/>
            <person name="Yin X."/>
            <person name="Woodcroft B.J."/>
            <person name="Tyson G.W."/>
            <person name="Hugenholtz P."/>
            <person name="Polz M.F."/>
            <person name="Zhang T."/>
        </authorList>
    </citation>
    <scope>NUCLEOTIDE SEQUENCE</scope>
    <source>
        <strain evidence="1">HKST-UBA14</strain>
    </source>
</reference>
<dbReference type="AlphaFoldDB" id="A0A955L4R8"/>
<evidence type="ECO:0000313" key="1">
    <source>
        <dbReference type="EMBL" id="MCA9382987.1"/>
    </source>
</evidence>
<accession>A0A955L4R8</accession>
<dbReference type="InterPro" id="IPR023214">
    <property type="entry name" value="HAD_sf"/>
</dbReference>
<gene>
    <name evidence="1" type="ORF">KC909_01350</name>
</gene>
<reference evidence="1" key="1">
    <citation type="submission" date="2020-04" db="EMBL/GenBank/DDBJ databases">
        <authorList>
            <person name="Zhang T."/>
        </authorList>
    </citation>
    <scope>NUCLEOTIDE SEQUENCE</scope>
    <source>
        <strain evidence="1">HKST-UBA14</strain>
    </source>
</reference>
<protein>
    <submittedName>
        <fullName evidence="1">Uncharacterized protein</fullName>
    </submittedName>
</protein>
<dbReference type="Gene3D" id="3.40.50.1000">
    <property type="entry name" value="HAD superfamily/HAD-like"/>
    <property type="match status" value="1"/>
</dbReference>
<dbReference type="InterPro" id="IPR036412">
    <property type="entry name" value="HAD-like_sf"/>
</dbReference>
<dbReference type="Proteomes" id="UP000783287">
    <property type="component" value="Unassembled WGS sequence"/>
</dbReference>
<dbReference type="Gene3D" id="3.30.1240.10">
    <property type="match status" value="1"/>
</dbReference>
<dbReference type="SUPFAM" id="SSF56784">
    <property type="entry name" value="HAD-like"/>
    <property type="match status" value="1"/>
</dbReference>
<proteinExistence type="predicted"/>